<feature type="compositionally biased region" description="Basic residues" evidence="1">
    <location>
        <begin position="8"/>
        <end position="22"/>
    </location>
</feature>
<feature type="compositionally biased region" description="Basic and acidic residues" evidence="1">
    <location>
        <begin position="103"/>
        <end position="112"/>
    </location>
</feature>
<dbReference type="AlphaFoldDB" id="A0A448ZAM5"/>
<dbReference type="InterPro" id="IPR002937">
    <property type="entry name" value="Amino_oxidase"/>
</dbReference>
<dbReference type="PANTHER" id="PTHR10742">
    <property type="entry name" value="FLAVIN MONOAMINE OXIDASE"/>
    <property type="match status" value="1"/>
</dbReference>
<dbReference type="InterPro" id="IPR050281">
    <property type="entry name" value="Flavin_monoamine_oxidase"/>
</dbReference>
<feature type="region of interest" description="Disordered" evidence="1">
    <location>
        <begin position="103"/>
        <end position="127"/>
    </location>
</feature>
<feature type="compositionally biased region" description="Polar residues" evidence="1">
    <location>
        <begin position="150"/>
        <end position="161"/>
    </location>
</feature>
<dbReference type="EMBL" id="CAACVS010000203">
    <property type="protein sequence ID" value="VEU39071.1"/>
    <property type="molecule type" value="Genomic_DNA"/>
</dbReference>
<gene>
    <name evidence="3" type="ORF">PSNMU_V1.4_AUG-EV-PASAV3_0059180</name>
</gene>
<dbReference type="PANTHER" id="PTHR10742:SF410">
    <property type="entry name" value="LYSINE-SPECIFIC HISTONE DEMETHYLASE 2"/>
    <property type="match status" value="1"/>
</dbReference>
<evidence type="ECO:0000313" key="4">
    <source>
        <dbReference type="Proteomes" id="UP000291116"/>
    </source>
</evidence>
<name>A0A448ZAM5_9STRA</name>
<feature type="region of interest" description="Disordered" evidence="1">
    <location>
        <begin position="1"/>
        <end position="22"/>
    </location>
</feature>
<proteinExistence type="predicted"/>
<feature type="compositionally biased region" description="Polar residues" evidence="1">
    <location>
        <begin position="185"/>
        <end position="194"/>
    </location>
</feature>
<feature type="compositionally biased region" description="Basic and acidic residues" evidence="1">
    <location>
        <begin position="172"/>
        <end position="184"/>
    </location>
</feature>
<organism evidence="3 4">
    <name type="scientific">Pseudo-nitzschia multistriata</name>
    <dbReference type="NCBI Taxonomy" id="183589"/>
    <lineage>
        <taxon>Eukaryota</taxon>
        <taxon>Sar</taxon>
        <taxon>Stramenopiles</taxon>
        <taxon>Ochrophyta</taxon>
        <taxon>Bacillariophyta</taxon>
        <taxon>Bacillariophyceae</taxon>
        <taxon>Bacillariophycidae</taxon>
        <taxon>Bacillariales</taxon>
        <taxon>Bacillariaceae</taxon>
        <taxon>Pseudo-nitzschia</taxon>
    </lineage>
</organism>
<evidence type="ECO:0000259" key="2">
    <source>
        <dbReference type="Pfam" id="PF01593"/>
    </source>
</evidence>
<dbReference type="Pfam" id="PF01593">
    <property type="entry name" value="Amino_oxidase"/>
    <property type="match status" value="1"/>
</dbReference>
<feature type="region of interest" description="Disordered" evidence="1">
    <location>
        <begin position="217"/>
        <end position="244"/>
    </location>
</feature>
<dbReference type="InterPro" id="IPR036188">
    <property type="entry name" value="FAD/NAD-bd_sf"/>
</dbReference>
<accession>A0A448ZAM5</accession>
<dbReference type="OrthoDB" id="5046242at2759"/>
<dbReference type="SUPFAM" id="SSF54373">
    <property type="entry name" value="FAD-linked reductases, C-terminal domain"/>
    <property type="match status" value="1"/>
</dbReference>
<sequence length="960" mass="106631">MDGENNRKSKRGRRRTATGLRKHQQIDGVVVEELFPLFDPSSTEQKVGDGIYVSATTGNNKRFYGVLIDQSSLKEASSLFFQDQSDSLRLNERMNVLNMKRESELTTKKGSDDAATAVAATEQKGDGLSTKRNLEEFAYSNGITYYNGTTDATESSDQNSLLVPPAKKARLSSKEDTSGNDEKNNISTESQGNRTGIAKAGPLESFLTEERPIQKFKYVEEKEGKSHKIERRGQGDEDNKRNSNSGNSYRILVATFSSIYEAACGDHTKARLIHEACEKGGNFLAGSSNASDSYYYQYEMLPPSLRMDSDAASKLAVIRTSMGFHSFLQGTALPPWYPLSNLYSQSKVLNLLNMKQGSNGKIEWDTTGNASKIITGSSTSNANDVATMGGGTKLPMQTRVQKQYQIGVIGGGIAGLACCQELITALKNDGIHAKVTLVEARSRLGGRIATDRSWKTEKDKVFPVELGASWIHGIDDNPLATLAQNAGIEFVRASEEVKMVGRGLKEIDSKMDEKTGKLFDDLLDHATEDIWTSAMNEQSVALHKKDGQDPQSAVRWYASCFSQNDANKSRPSGIRLTTTASKTPGHRRSDDRSVDCEIGRVIARHKLREFSKLSAEEHRMLLWNSKNVEYALGSNLDSLSMKYWDVDDRHAFEGDHVLLKEGYSTVIDRMLQSLTTVGPDKFEYFLNFPVGKVEYGRKSATQKYSRDQFGRDRHLTELSDSCSITSEDGSQTKYFDFLVAAVPLGVLKESVERESDVYFGKKMTFIPSLPFSKIDAIRNVGFGLLNKVYVQFPTPFWRIPGFFKEEDDCLFGNVTGVNPHHYMFFDVGKRLGSQDDSPAILMSLVSGKEAVALECLSDDDVIKEVVETLRVMFEEQISIPDPIGFRITRWGKDRFSRGSYTYLPPGSTDQDFQLLQSPVNGNGDSLDGEHGKDLFLHSSVAIAKSLCTTTAPSFVPKWRF</sequence>
<feature type="region of interest" description="Disordered" evidence="1">
    <location>
        <begin position="150"/>
        <end position="204"/>
    </location>
</feature>
<feature type="compositionally biased region" description="Basic and acidic residues" evidence="1">
    <location>
        <begin position="217"/>
        <end position="241"/>
    </location>
</feature>
<reference evidence="3 4" key="1">
    <citation type="submission" date="2019-01" db="EMBL/GenBank/DDBJ databases">
        <authorList>
            <person name="Ferrante I. M."/>
        </authorList>
    </citation>
    <scope>NUCLEOTIDE SEQUENCE [LARGE SCALE GENOMIC DNA]</scope>
    <source>
        <strain evidence="3 4">B856</strain>
    </source>
</reference>
<feature type="domain" description="Amine oxidase" evidence="2">
    <location>
        <begin position="413"/>
        <end position="918"/>
    </location>
</feature>
<dbReference type="GO" id="GO:0016491">
    <property type="term" value="F:oxidoreductase activity"/>
    <property type="evidence" value="ECO:0007669"/>
    <property type="project" value="InterPro"/>
</dbReference>
<keyword evidence="4" id="KW-1185">Reference proteome</keyword>
<evidence type="ECO:0000313" key="3">
    <source>
        <dbReference type="EMBL" id="VEU39071.1"/>
    </source>
</evidence>
<feature type="compositionally biased region" description="Polar residues" evidence="1">
    <location>
        <begin position="568"/>
        <end position="582"/>
    </location>
</feature>
<evidence type="ECO:0000256" key="1">
    <source>
        <dbReference type="SAM" id="MobiDB-lite"/>
    </source>
</evidence>
<dbReference type="Gene3D" id="3.90.660.10">
    <property type="match status" value="1"/>
</dbReference>
<dbReference type="Gene3D" id="3.50.50.60">
    <property type="entry name" value="FAD/NAD(P)-binding domain"/>
    <property type="match status" value="1"/>
</dbReference>
<dbReference type="SUPFAM" id="SSF51905">
    <property type="entry name" value="FAD/NAD(P)-binding domain"/>
    <property type="match status" value="1"/>
</dbReference>
<dbReference type="Proteomes" id="UP000291116">
    <property type="component" value="Unassembled WGS sequence"/>
</dbReference>
<protein>
    <recommendedName>
        <fullName evidence="2">Amine oxidase domain-containing protein</fullName>
    </recommendedName>
</protein>
<feature type="region of interest" description="Disordered" evidence="1">
    <location>
        <begin position="568"/>
        <end position="591"/>
    </location>
</feature>